<dbReference type="NCBIfam" id="NF010480">
    <property type="entry name" value="PRK13905.1"/>
    <property type="match status" value="1"/>
</dbReference>
<evidence type="ECO:0000256" key="16">
    <source>
        <dbReference type="HAMAP-Rule" id="MF_00037"/>
    </source>
</evidence>
<comment type="pathway">
    <text evidence="4 16">Cell wall biogenesis; peptidoglycan biosynthesis.</text>
</comment>
<dbReference type="InterPro" id="IPR011601">
    <property type="entry name" value="MurB_C"/>
</dbReference>
<gene>
    <name evidence="16" type="primary">murB</name>
    <name evidence="18" type="ORF">UT18_C0028G0004</name>
</gene>
<comment type="subcellular location">
    <subcellularLocation>
        <location evidence="3 16">Cytoplasm</location>
    </subcellularLocation>
</comment>
<dbReference type="PANTHER" id="PTHR21071:SF4">
    <property type="entry name" value="UDP-N-ACETYLENOLPYRUVOYLGLUCOSAMINE REDUCTASE"/>
    <property type="match status" value="1"/>
</dbReference>
<dbReference type="PANTHER" id="PTHR21071">
    <property type="entry name" value="UDP-N-ACETYLENOLPYRUVOYLGLUCOSAMINE REDUCTASE"/>
    <property type="match status" value="1"/>
</dbReference>
<dbReference type="AlphaFoldDB" id="A0A0G0PUQ2"/>
<keyword evidence="14 16" id="KW-0961">Cell wall biogenesis/degradation</keyword>
<evidence type="ECO:0000256" key="15">
    <source>
        <dbReference type="ARBA" id="ARBA00048914"/>
    </source>
</evidence>
<evidence type="ECO:0000256" key="9">
    <source>
        <dbReference type="ARBA" id="ARBA00022857"/>
    </source>
</evidence>
<dbReference type="GO" id="GO:0051301">
    <property type="term" value="P:cell division"/>
    <property type="evidence" value="ECO:0007669"/>
    <property type="project" value="UniProtKB-KW"/>
</dbReference>
<dbReference type="InterPro" id="IPR003170">
    <property type="entry name" value="MurB"/>
</dbReference>
<dbReference type="InterPro" id="IPR016166">
    <property type="entry name" value="FAD-bd_PCMH"/>
</dbReference>
<proteinExistence type="inferred from homology"/>
<evidence type="ECO:0000256" key="11">
    <source>
        <dbReference type="ARBA" id="ARBA00022984"/>
    </source>
</evidence>
<comment type="caution">
    <text evidence="18">The sequence shown here is derived from an EMBL/GenBank/DDBJ whole genome shotgun (WGS) entry which is preliminary data.</text>
</comment>
<keyword evidence="12 16" id="KW-0560">Oxidoreductase</keyword>
<keyword evidence="8 16" id="KW-0274">FAD</keyword>
<dbReference type="Proteomes" id="UP000034207">
    <property type="component" value="Unassembled WGS sequence"/>
</dbReference>
<evidence type="ECO:0000256" key="7">
    <source>
        <dbReference type="ARBA" id="ARBA00022630"/>
    </source>
</evidence>
<keyword evidence="5 16" id="KW-0963">Cytoplasm</keyword>
<evidence type="ECO:0000256" key="4">
    <source>
        <dbReference type="ARBA" id="ARBA00004752"/>
    </source>
</evidence>
<evidence type="ECO:0000313" key="19">
    <source>
        <dbReference type="Proteomes" id="UP000034207"/>
    </source>
</evidence>
<keyword evidence="11 16" id="KW-0573">Peptidoglycan synthesis</keyword>
<dbReference type="InterPro" id="IPR016167">
    <property type="entry name" value="FAD-bd_PCMH_sub1"/>
</dbReference>
<dbReference type="Gene3D" id="3.90.78.10">
    <property type="entry name" value="UDP-N-acetylenolpyruvoylglucosamine reductase, C-terminal domain"/>
    <property type="match status" value="1"/>
</dbReference>
<dbReference type="GO" id="GO:0071555">
    <property type="term" value="P:cell wall organization"/>
    <property type="evidence" value="ECO:0007669"/>
    <property type="project" value="UniProtKB-KW"/>
</dbReference>
<evidence type="ECO:0000259" key="17">
    <source>
        <dbReference type="PROSITE" id="PS51387"/>
    </source>
</evidence>
<evidence type="ECO:0000256" key="13">
    <source>
        <dbReference type="ARBA" id="ARBA00023306"/>
    </source>
</evidence>
<evidence type="ECO:0000256" key="3">
    <source>
        <dbReference type="ARBA" id="ARBA00004496"/>
    </source>
</evidence>
<dbReference type="GO" id="GO:0005829">
    <property type="term" value="C:cytosol"/>
    <property type="evidence" value="ECO:0007669"/>
    <property type="project" value="TreeGrafter"/>
</dbReference>
<dbReference type="GO" id="GO:0009252">
    <property type="term" value="P:peptidoglycan biosynthetic process"/>
    <property type="evidence" value="ECO:0007669"/>
    <property type="project" value="UniProtKB-UniRule"/>
</dbReference>
<dbReference type="EMBL" id="LBVV01000028">
    <property type="protein sequence ID" value="KKQ93061.1"/>
    <property type="molecule type" value="Genomic_DNA"/>
</dbReference>
<dbReference type="PROSITE" id="PS51387">
    <property type="entry name" value="FAD_PCMH"/>
    <property type="match status" value="1"/>
</dbReference>
<evidence type="ECO:0000256" key="5">
    <source>
        <dbReference type="ARBA" id="ARBA00022490"/>
    </source>
</evidence>
<protein>
    <recommendedName>
        <fullName evidence="16">UDP-N-acetylenolpyruvoylglucosamine reductase</fullName>
        <ecNumber evidence="16">1.3.1.98</ecNumber>
    </recommendedName>
    <alternativeName>
        <fullName evidence="16">UDP-N-acetylmuramate dehydrogenase</fullName>
    </alternativeName>
</protein>
<dbReference type="Gene3D" id="3.30.465.10">
    <property type="match status" value="1"/>
</dbReference>
<evidence type="ECO:0000313" key="18">
    <source>
        <dbReference type="EMBL" id="KKQ93061.1"/>
    </source>
</evidence>
<feature type="active site" evidence="16">
    <location>
        <position position="286"/>
    </location>
</feature>
<evidence type="ECO:0000256" key="8">
    <source>
        <dbReference type="ARBA" id="ARBA00022827"/>
    </source>
</evidence>
<dbReference type="Pfam" id="PF01565">
    <property type="entry name" value="FAD_binding_4"/>
    <property type="match status" value="1"/>
</dbReference>
<dbReference type="STRING" id="1618345.UT18_C0028G0004"/>
<keyword evidence="7 16" id="KW-0285">Flavoprotein</keyword>
<evidence type="ECO:0000256" key="1">
    <source>
        <dbReference type="ARBA" id="ARBA00001974"/>
    </source>
</evidence>
<keyword evidence="9 16" id="KW-0521">NADP</keyword>
<sequence>MLKTEELKTNISLAPYTYIKIGGPAKYFYVANSSDDISEAVSFALSNNLNYLILGLGGNVLFPDEGFDGLVILNRASSWQINEEEKNAVAQSGVILKPFITDLAIKGFAGLEFFANIPGSVGGAVAGNAGAYGHSISEEISWVKFIDPEGEIITENRDFFEFEYRSSRIKKGYRAVILEVCFDIYHKNSEELLKQIEEDEALRKGKHPEYPSCGSFFKNISREITAGKLIEDAGLKGFKVGDAMVSDKHANFIVNTGNATAKDVKTLADHIVNVVKEKTGYDLEREVVIIKNKQ</sequence>
<dbReference type="EC" id="1.3.1.98" evidence="16"/>
<evidence type="ECO:0000256" key="10">
    <source>
        <dbReference type="ARBA" id="ARBA00022960"/>
    </source>
</evidence>
<dbReference type="Gene3D" id="3.30.43.10">
    <property type="entry name" value="Uridine Diphospho-n-acetylenolpyruvylglucosamine Reductase, domain 2"/>
    <property type="match status" value="1"/>
</dbReference>
<feature type="domain" description="FAD-binding PCMH-type" evidence="17">
    <location>
        <begin position="20"/>
        <end position="187"/>
    </location>
</feature>
<evidence type="ECO:0000256" key="2">
    <source>
        <dbReference type="ARBA" id="ARBA00003921"/>
    </source>
</evidence>
<feature type="active site" description="Proton donor" evidence="16">
    <location>
        <position position="215"/>
    </location>
</feature>
<dbReference type="Pfam" id="PF02873">
    <property type="entry name" value="MurB_C"/>
    <property type="match status" value="1"/>
</dbReference>
<evidence type="ECO:0000256" key="12">
    <source>
        <dbReference type="ARBA" id="ARBA00023002"/>
    </source>
</evidence>
<reference evidence="18 19" key="1">
    <citation type="journal article" date="2015" name="Nature">
        <title>rRNA introns, odd ribosomes, and small enigmatic genomes across a large radiation of phyla.</title>
        <authorList>
            <person name="Brown C.T."/>
            <person name="Hug L.A."/>
            <person name="Thomas B.C."/>
            <person name="Sharon I."/>
            <person name="Castelle C.J."/>
            <person name="Singh A."/>
            <person name="Wilkins M.J."/>
            <person name="Williams K.H."/>
            <person name="Banfield J.F."/>
        </authorList>
    </citation>
    <scope>NUCLEOTIDE SEQUENCE [LARGE SCALE GENOMIC DNA]</scope>
</reference>
<dbReference type="InterPro" id="IPR016169">
    <property type="entry name" value="FAD-bd_PCMH_sub2"/>
</dbReference>
<keyword evidence="6 16" id="KW-0132">Cell division</keyword>
<comment type="function">
    <text evidence="2 16">Cell wall formation.</text>
</comment>
<name>A0A0G0PUQ2_UNCC2</name>
<dbReference type="UniPathway" id="UPA00219"/>
<dbReference type="InterPro" id="IPR006094">
    <property type="entry name" value="Oxid_FAD_bind_N"/>
</dbReference>
<dbReference type="InterPro" id="IPR036318">
    <property type="entry name" value="FAD-bd_PCMH-like_sf"/>
</dbReference>
<comment type="catalytic activity">
    <reaction evidence="15 16">
        <text>UDP-N-acetyl-alpha-D-muramate + NADP(+) = UDP-N-acetyl-3-O-(1-carboxyvinyl)-alpha-D-glucosamine + NADPH + H(+)</text>
        <dbReference type="Rhea" id="RHEA:12248"/>
        <dbReference type="ChEBI" id="CHEBI:15378"/>
        <dbReference type="ChEBI" id="CHEBI:57783"/>
        <dbReference type="ChEBI" id="CHEBI:58349"/>
        <dbReference type="ChEBI" id="CHEBI:68483"/>
        <dbReference type="ChEBI" id="CHEBI:70757"/>
        <dbReference type="EC" id="1.3.1.98"/>
    </reaction>
</comment>
<feature type="active site" evidence="16">
    <location>
        <position position="165"/>
    </location>
</feature>
<keyword evidence="10 16" id="KW-0133">Cell shape</keyword>
<evidence type="ECO:0000256" key="6">
    <source>
        <dbReference type="ARBA" id="ARBA00022618"/>
    </source>
</evidence>
<comment type="cofactor">
    <cofactor evidence="1 16">
        <name>FAD</name>
        <dbReference type="ChEBI" id="CHEBI:57692"/>
    </cofactor>
</comment>
<accession>A0A0G0PUQ2</accession>
<dbReference type="SUPFAM" id="SSF56194">
    <property type="entry name" value="Uridine diphospho-N-Acetylenolpyruvylglucosamine reductase, MurB, C-terminal domain"/>
    <property type="match status" value="1"/>
</dbReference>
<dbReference type="GO" id="GO:0008360">
    <property type="term" value="P:regulation of cell shape"/>
    <property type="evidence" value="ECO:0007669"/>
    <property type="project" value="UniProtKB-KW"/>
</dbReference>
<dbReference type="HAMAP" id="MF_00037">
    <property type="entry name" value="MurB"/>
    <property type="match status" value="1"/>
</dbReference>
<dbReference type="GO" id="GO:0071949">
    <property type="term" value="F:FAD binding"/>
    <property type="evidence" value="ECO:0007669"/>
    <property type="project" value="InterPro"/>
</dbReference>
<dbReference type="SUPFAM" id="SSF56176">
    <property type="entry name" value="FAD-binding/transporter-associated domain-like"/>
    <property type="match status" value="1"/>
</dbReference>
<evidence type="ECO:0000256" key="14">
    <source>
        <dbReference type="ARBA" id="ARBA00023316"/>
    </source>
</evidence>
<dbReference type="InterPro" id="IPR036635">
    <property type="entry name" value="MurB_C_sf"/>
</dbReference>
<dbReference type="NCBIfam" id="TIGR00179">
    <property type="entry name" value="murB"/>
    <property type="match status" value="1"/>
</dbReference>
<dbReference type="PATRIC" id="fig|1618345.3.peg.1140"/>
<comment type="similarity">
    <text evidence="16">Belongs to the MurB family.</text>
</comment>
<keyword evidence="13 16" id="KW-0131">Cell cycle</keyword>
<dbReference type="GO" id="GO:0008762">
    <property type="term" value="F:UDP-N-acetylmuramate dehydrogenase activity"/>
    <property type="evidence" value="ECO:0007669"/>
    <property type="project" value="UniProtKB-UniRule"/>
</dbReference>
<organism evidence="18 19">
    <name type="scientific">candidate division CPR2 bacterium GW2011_GWC2_39_10</name>
    <dbReference type="NCBI Taxonomy" id="1618345"/>
    <lineage>
        <taxon>Bacteria</taxon>
        <taxon>Bacteria division CPR2</taxon>
    </lineage>
</organism>